<feature type="signal peptide" evidence="2">
    <location>
        <begin position="1"/>
        <end position="16"/>
    </location>
</feature>
<name>A0A6L2M488_TANCI</name>
<comment type="caution">
    <text evidence="3">The sequence shown here is derived from an EMBL/GenBank/DDBJ whole genome shotgun (WGS) entry which is preliminary data.</text>
</comment>
<dbReference type="AlphaFoldDB" id="A0A6L2M488"/>
<evidence type="ECO:0000256" key="1">
    <source>
        <dbReference type="SAM" id="MobiDB-lite"/>
    </source>
</evidence>
<sequence length="451" mass="50305">MVTLLFLLVLLKELFNQLQKLVNQLEIHRVSLSQEDVNLKFLRSLPSEWKTHTLIWQNKTNLEDKSLDDLFNNLKIYESEVKHLSSIGTDSHNPAFVSSTSTDSTTDSVSAAINVSAVGTKLSTSTLPNVDSLSNAYDGTRTYDWSYQAEEEPINFALMAFISSSSNSSSDNKSQFDGISYQTGLESVEAKLLVYKQTESVLEENIKLLNIDVQLRDNALTTLRQKLDTTKKERDDLNMKLQKFPKRLTDLFASQTFEKAGLGYNSQVFTQDMFDCDMYYSSESDSDSWPPSNLYDRFVQSGGYHAVPLLVTGTFMPPKPDLVFHTPPSDENEHLAFNVQLSPTKFPRMFLLLSLLSLSNLLGIPVPAAAPPTSQSVLTTAARTVSAVKPIFSMTRTKLASHAVSKSKSPLRRPLPRHPSSNPRHSPLRVTAAKASAVSAAQDKKGTWVWR</sequence>
<evidence type="ECO:0000313" key="3">
    <source>
        <dbReference type="EMBL" id="GEU67422.1"/>
    </source>
</evidence>
<evidence type="ECO:0000256" key="2">
    <source>
        <dbReference type="SAM" id="SignalP"/>
    </source>
</evidence>
<dbReference type="Pfam" id="PF14223">
    <property type="entry name" value="Retrotran_gag_2"/>
    <property type="match status" value="1"/>
</dbReference>
<reference evidence="3" key="1">
    <citation type="journal article" date="2019" name="Sci. Rep.">
        <title>Draft genome of Tanacetum cinerariifolium, the natural source of mosquito coil.</title>
        <authorList>
            <person name="Yamashiro T."/>
            <person name="Shiraishi A."/>
            <person name="Satake H."/>
            <person name="Nakayama K."/>
        </authorList>
    </citation>
    <scope>NUCLEOTIDE SEQUENCE</scope>
</reference>
<dbReference type="EMBL" id="BKCJ010005562">
    <property type="protein sequence ID" value="GEU67422.1"/>
    <property type="molecule type" value="Genomic_DNA"/>
</dbReference>
<feature type="region of interest" description="Disordered" evidence="1">
    <location>
        <begin position="400"/>
        <end position="451"/>
    </location>
</feature>
<protein>
    <submittedName>
        <fullName evidence="3">Uncharacterized protein</fullName>
    </submittedName>
</protein>
<keyword evidence="2" id="KW-0732">Signal</keyword>
<organism evidence="3">
    <name type="scientific">Tanacetum cinerariifolium</name>
    <name type="common">Dalmatian daisy</name>
    <name type="synonym">Chrysanthemum cinerariifolium</name>
    <dbReference type="NCBI Taxonomy" id="118510"/>
    <lineage>
        <taxon>Eukaryota</taxon>
        <taxon>Viridiplantae</taxon>
        <taxon>Streptophyta</taxon>
        <taxon>Embryophyta</taxon>
        <taxon>Tracheophyta</taxon>
        <taxon>Spermatophyta</taxon>
        <taxon>Magnoliopsida</taxon>
        <taxon>eudicotyledons</taxon>
        <taxon>Gunneridae</taxon>
        <taxon>Pentapetalae</taxon>
        <taxon>asterids</taxon>
        <taxon>campanulids</taxon>
        <taxon>Asterales</taxon>
        <taxon>Asteraceae</taxon>
        <taxon>Asteroideae</taxon>
        <taxon>Anthemideae</taxon>
        <taxon>Anthemidinae</taxon>
        <taxon>Tanacetum</taxon>
    </lineage>
</organism>
<accession>A0A6L2M488</accession>
<proteinExistence type="predicted"/>
<feature type="compositionally biased region" description="Low complexity" evidence="1">
    <location>
        <begin position="418"/>
        <end position="441"/>
    </location>
</feature>
<feature type="compositionally biased region" description="Basic and acidic residues" evidence="1">
    <location>
        <begin position="442"/>
        <end position="451"/>
    </location>
</feature>
<gene>
    <name evidence="3" type="ORF">Tci_039400</name>
</gene>
<feature type="non-terminal residue" evidence="3">
    <location>
        <position position="451"/>
    </location>
</feature>
<feature type="chain" id="PRO_5026991172" evidence="2">
    <location>
        <begin position="17"/>
        <end position="451"/>
    </location>
</feature>